<proteinExistence type="predicted"/>
<dbReference type="OrthoDB" id="3237195at2"/>
<evidence type="ECO:0000313" key="2">
    <source>
        <dbReference type="Proteomes" id="UP000198243"/>
    </source>
</evidence>
<dbReference type="RefSeq" id="WP_089021489.1">
    <property type="nucleotide sequence ID" value="NZ_LT607412.1"/>
</dbReference>
<reference evidence="2" key="1">
    <citation type="submission" date="2016-06" db="EMBL/GenBank/DDBJ databases">
        <authorList>
            <person name="Varghese N."/>
            <person name="Submissions Spin"/>
        </authorList>
    </citation>
    <scope>NUCLEOTIDE SEQUENCE [LARGE SCALE GENOMIC DNA]</scope>
    <source>
        <strain evidence="2">DSM 44875</strain>
    </source>
</reference>
<keyword evidence="2" id="KW-1185">Reference proteome</keyword>
<name>A0A1C4Y8U0_9ACTN</name>
<accession>A0A1C4Y8U0</accession>
<organism evidence="1 2">
    <name type="scientific">Micromonospora coriariae</name>
    <dbReference type="NCBI Taxonomy" id="285665"/>
    <lineage>
        <taxon>Bacteria</taxon>
        <taxon>Bacillati</taxon>
        <taxon>Actinomycetota</taxon>
        <taxon>Actinomycetes</taxon>
        <taxon>Micromonosporales</taxon>
        <taxon>Micromonosporaceae</taxon>
        <taxon>Micromonospora</taxon>
    </lineage>
</organism>
<evidence type="ECO:0000313" key="1">
    <source>
        <dbReference type="EMBL" id="SCF17143.1"/>
    </source>
</evidence>
<sequence>MRILEYLRDRHHPLPGDPQLVAPAIGAMLSTLNYATPATDQPARDDDTTIDTLTDLLLHGLTGRRNSAI</sequence>
<protein>
    <submittedName>
        <fullName evidence="1">Uncharacterized protein</fullName>
    </submittedName>
</protein>
<gene>
    <name evidence="1" type="ORF">GA0070607_6429</name>
</gene>
<dbReference type="EMBL" id="LT607412">
    <property type="protein sequence ID" value="SCF17143.1"/>
    <property type="molecule type" value="Genomic_DNA"/>
</dbReference>
<dbReference type="AlphaFoldDB" id="A0A1C4Y8U0"/>
<dbReference type="Gene3D" id="1.10.357.10">
    <property type="entry name" value="Tetracycline Repressor, domain 2"/>
    <property type="match status" value="1"/>
</dbReference>
<dbReference type="Proteomes" id="UP000198243">
    <property type="component" value="Chromosome I"/>
</dbReference>